<accession>A0A2I1GIS6</accession>
<organism evidence="1 2">
    <name type="scientific">Rhizophagus irregularis</name>
    <dbReference type="NCBI Taxonomy" id="588596"/>
    <lineage>
        <taxon>Eukaryota</taxon>
        <taxon>Fungi</taxon>
        <taxon>Fungi incertae sedis</taxon>
        <taxon>Mucoromycota</taxon>
        <taxon>Glomeromycotina</taxon>
        <taxon>Glomeromycetes</taxon>
        <taxon>Glomerales</taxon>
        <taxon>Glomeraceae</taxon>
        <taxon>Rhizophagus</taxon>
    </lineage>
</organism>
<evidence type="ECO:0000313" key="1">
    <source>
        <dbReference type="EMBL" id="PKY46520.1"/>
    </source>
</evidence>
<dbReference type="VEuPathDB" id="FungiDB:RhiirFUN_011257"/>
<dbReference type="AlphaFoldDB" id="A0A2I1GIS6"/>
<comment type="caution">
    <text evidence="1">The sequence shown here is derived from an EMBL/GenBank/DDBJ whole genome shotgun (WGS) entry which is preliminary data.</text>
</comment>
<dbReference type="VEuPathDB" id="FungiDB:FUN_015455"/>
<gene>
    <name evidence="1" type="ORF">RhiirA4_402562</name>
</gene>
<name>A0A2I1GIS6_9GLOM</name>
<reference evidence="1 2" key="1">
    <citation type="submission" date="2015-10" db="EMBL/GenBank/DDBJ databases">
        <title>Genome analyses suggest a sexual origin of heterokaryosis in a supposedly ancient asexual fungus.</title>
        <authorList>
            <person name="Ropars J."/>
            <person name="Sedzielewska K."/>
            <person name="Noel J."/>
            <person name="Charron P."/>
            <person name="Farinelli L."/>
            <person name="Marton T."/>
            <person name="Kruger M."/>
            <person name="Pelin A."/>
            <person name="Brachmann A."/>
            <person name="Corradi N."/>
        </authorList>
    </citation>
    <scope>NUCLEOTIDE SEQUENCE [LARGE SCALE GENOMIC DNA]</scope>
    <source>
        <strain evidence="1 2">A4</strain>
    </source>
</reference>
<sequence>MLLYPKITPEYDEADIPEYLRPFIPVDGKVYSTDLNNKRILLDVGSKEWFAELCRRRESANETNSVKSIHSAFLTRNLENVLN</sequence>
<dbReference type="Proteomes" id="UP000234323">
    <property type="component" value="Unassembled WGS sequence"/>
</dbReference>
<dbReference type="EMBL" id="LLXI01000460">
    <property type="protein sequence ID" value="PKY46520.1"/>
    <property type="molecule type" value="Genomic_DNA"/>
</dbReference>
<proteinExistence type="predicted"/>
<protein>
    <submittedName>
        <fullName evidence="1">Uncharacterized protein</fullName>
    </submittedName>
</protein>
<keyword evidence="2" id="KW-1185">Reference proteome</keyword>
<evidence type="ECO:0000313" key="2">
    <source>
        <dbReference type="Proteomes" id="UP000234323"/>
    </source>
</evidence>